<evidence type="ECO:0000313" key="21">
    <source>
        <dbReference type="EMBL" id="MCW6510866.1"/>
    </source>
</evidence>
<feature type="transmembrane region" description="Helical" evidence="18">
    <location>
        <begin position="154"/>
        <end position="176"/>
    </location>
</feature>
<evidence type="ECO:0000256" key="7">
    <source>
        <dbReference type="ARBA" id="ARBA00022692"/>
    </source>
</evidence>
<dbReference type="Pfam" id="PF17158">
    <property type="entry name" value="MASE4"/>
    <property type="match status" value="1"/>
</dbReference>
<dbReference type="Proteomes" id="UP001165667">
    <property type="component" value="Unassembled WGS sequence"/>
</dbReference>
<dbReference type="Pfam" id="PF02518">
    <property type="entry name" value="HATPase_c"/>
    <property type="match status" value="1"/>
</dbReference>
<dbReference type="CDD" id="cd16922">
    <property type="entry name" value="HATPase_EvgS-ArcB-TorS-like"/>
    <property type="match status" value="1"/>
</dbReference>
<dbReference type="SMART" id="SM00388">
    <property type="entry name" value="HisKA"/>
    <property type="match status" value="1"/>
</dbReference>
<keyword evidence="9" id="KW-0418">Kinase</keyword>
<gene>
    <name evidence="21" type="ORF">M8523_22900</name>
</gene>
<dbReference type="Pfam" id="PF00072">
    <property type="entry name" value="Response_reg"/>
    <property type="match status" value="1"/>
</dbReference>
<comment type="subcellular location">
    <subcellularLocation>
        <location evidence="2">Cell membrane</location>
        <topology evidence="2">Multi-pass membrane protein</topology>
    </subcellularLocation>
</comment>
<accession>A0AA41YYE0</accession>
<dbReference type="Gene3D" id="1.20.120.160">
    <property type="entry name" value="HPT domain"/>
    <property type="match status" value="1"/>
</dbReference>
<dbReference type="Gene3D" id="1.10.287.130">
    <property type="match status" value="1"/>
</dbReference>
<evidence type="ECO:0000256" key="17">
    <source>
        <dbReference type="SAM" id="Coils"/>
    </source>
</evidence>
<dbReference type="InterPro" id="IPR004358">
    <property type="entry name" value="Sig_transdc_His_kin-like_C"/>
</dbReference>
<dbReference type="Gene3D" id="3.30.565.10">
    <property type="entry name" value="Histidine kinase-like ATPase, C-terminal domain"/>
    <property type="match status" value="1"/>
</dbReference>
<evidence type="ECO:0000256" key="5">
    <source>
        <dbReference type="ARBA" id="ARBA00022553"/>
    </source>
</evidence>
<proteinExistence type="predicted"/>
<dbReference type="GO" id="GO:0005524">
    <property type="term" value="F:ATP binding"/>
    <property type="evidence" value="ECO:0007669"/>
    <property type="project" value="UniProtKB-KW"/>
</dbReference>
<dbReference type="InterPro" id="IPR001789">
    <property type="entry name" value="Sig_transdc_resp-reg_receiver"/>
</dbReference>
<evidence type="ECO:0000256" key="9">
    <source>
        <dbReference type="ARBA" id="ARBA00022777"/>
    </source>
</evidence>
<evidence type="ECO:0000256" key="13">
    <source>
        <dbReference type="ARBA" id="ARBA00023136"/>
    </source>
</evidence>
<dbReference type="GO" id="GO:0000155">
    <property type="term" value="F:phosphorelay sensor kinase activity"/>
    <property type="evidence" value="ECO:0007669"/>
    <property type="project" value="InterPro"/>
</dbReference>
<dbReference type="InterPro" id="IPR011006">
    <property type="entry name" value="CheY-like_superfamily"/>
</dbReference>
<keyword evidence="6" id="KW-0808">Transferase</keyword>
<dbReference type="EC" id="2.7.13.3" evidence="3"/>
<keyword evidence="22" id="KW-1185">Reference proteome</keyword>
<dbReference type="Gene3D" id="3.40.50.2300">
    <property type="match status" value="1"/>
</dbReference>
<feature type="domain" description="Histidine kinase" evidence="19">
    <location>
        <begin position="313"/>
        <end position="531"/>
    </location>
</feature>
<dbReference type="PANTHER" id="PTHR45339">
    <property type="entry name" value="HYBRID SIGNAL TRANSDUCTION HISTIDINE KINASE J"/>
    <property type="match status" value="1"/>
</dbReference>
<evidence type="ECO:0000256" key="1">
    <source>
        <dbReference type="ARBA" id="ARBA00000085"/>
    </source>
</evidence>
<feature type="domain" description="Response regulatory" evidence="20">
    <location>
        <begin position="552"/>
        <end position="672"/>
    </location>
</feature>
<dbReference type="InterPro" id="IPR036641">
    <property type="entry name" value="HPT_dom_sf"/>
</dbReference>
<keyword evidence="17" id="KW-0175">Coiled coil</keyword>
<dbReference type="PRINTS" id="PR00344">
    <property type="entry name" value="BCTRLSENSOR"/>
</dbReference>
<feature type="transmembrane region" description="Helical" evidence="18">
    <location>
        <begin position="25"/>
        <end position="45"/>
    </location>
</feature>
<evidence type="ECO:0000256" key="2">
    <source>
        <dbReference type="ARBA" id="ARBA00004651"/>
    </source>
</evidence>
<evidence type="ECO:0000256" key="18">
    <source>
        <dbReference type="SAM" id="Phobius"/>
    </source>
</evidence>
<evidence type="ECO:0000259" key="20">
    <source>
        <dbReference type="PROSITE" id="PS50110"/>
    </source>
</evidence>
<dbReference type="SMART" id="SM00448">
    <property type="entry name" value="REC"/>
    <property type="match status" value="1"/>
</dbReference>
<evidence type="ECO:0000256" key="4">
    <source>
        <dbReference type="ARBA" id="ARBA00022475"/>
    </source>
</evidence>
<comment type="catalytic activity">
    <reaction evidence="1">
        <text>ATP + protein L-histidine = ADP + protein N-phospho-L-histidine.</text>
        <dbReference type="EC" id="2.7.13.3"/>
    </reaction>
</comment>
<feature type="transmembrane region" description="Helical" evidence="18">
    <location>
        <begin position="51"/>
        <end position="74"/>
    </location>
</feature>
<feature type="coiled-coil region" evidence="17">
    <location>
        <begin position="283"/>
        <end position="313"/>
    </location>
</feature>
<keyword evidence="11 18" id="KW-1133">Transmembrane helix</keyword>
<dbReference type="PROSITE" id="PS50109">
    <property type="entry name" value="HIS_KIN"/>
    <property type="match status" value="1"/>
</dbReference>
<dbReference type="GO" id="GO:0005886">
    <property type="term" value="C:plasma membrane"/>
    <property type="evidence" value="ECO:0007669"/>
    <property type="project" value="UniProtKB-SubCell"/>
</dbReference>
<dbReference type="SUPFAM" id="SSF55874">
    <property type="entry name" value="ATPase domain of HSP90 chaperone/DNA topoisomerase II/histidine kinase"/>
    <property type="match status" value="1"/>
</dbReference>
<feature type="transmembrane region" description="Helical" evidence="18">
    <location>
        <begin position="123"/>
        <end position="142"/>
    </location>
</feature>
<keyword evidence="10 21" id="KW-0067">ATP-binding</keyword>
<feature type="transmembrane region" description="Helical" evidence="18">
    <location>
        <begin position="196"/>
        <end position="216"/>
    </location>
</feature>
<evidence type="ECO:0000256" key="6">
    <source>
        <dbReference type="ARBA" id="ARBA00022679"/>
    </source>
</evidence>
<dbReference type="CDD" id="cd00082">
    <property type="entry name" value="HisKA"/>
    <property type="match status" value="1"/>
</dbReference>
<sequence>MSAELSWKTTSVEVGRRATSKQRSLAYGFTVGLVVSGMACTPFATLKLLPIPGYMAAFGTAMVVINLLLAVLLFSKGSIERRGDATRLGAAYLFVAVIFVPLVASFPGALVQGTLIGTSISAVWLWSFWHAGFALYVMRYAWVAGQTARRGDSMAMTIAIVVAVCLALSLATTVLLPYLPSTMADGHTLFSGISKMIPIAILTLIFLALVLVCRLGGRTVEQLWLAVAMVAAFFDVWLTYQGAERYSLGWYLSKLESLFTSLVILVTLLHEVTLLHARAATANTLLKETARHLEHAKEAAENAARQKSEFVANMSHELRTPLTGILGIHDLLQGDPSLGPQQRRYVGIARDAGRSLLDIVNDVLDFSKIEAGQLTIDQVPFDLVTLIDGCRHLSMESAAEKSLRIEACVIGPPVTLIGDPGRLRQVLLNLMTNAVKFTHTGSVVLEARYSRDRARLRVEVTDTGIGISGNNLPLLFGRFSQADPSITRRYGGTGLGLAICKRLTELMSGEIGVRSELGRGSTFWLEVPAREVPALASPSRTSAPANGASRQRVLLAEDNLVNQEIIAAMLEQRGHEVIRVDNGAAAAAAARGRLRFDVILMDLQMPVLDGLSATRAIRASELAEQWSSTPIIGLTANAMPEDVKRCLQAGMDAHVAKPIDWPVLFATMERVTTSAGGVSEADLPAVAAADVLDSSKLEQLASVIGADRVSKMLGAFVVEVERQLFDLEQINEKELATRVHALVSFSGQLGFCELSLLCMRIQEETRTKTGHRSRLELRLAADRAVTKAQTFGIR</sequence>
<evidence type="ECO:0000256" key="12">
    <source>
        <dbReference type="ARBA" id="ARBA00023012"/>
    </source>
</evidence>
<evidence type="ECO:0000256" key="14">
    <source>
        <dbReference type="ARBA" id="ARBA00064003"/>
    </source>
</evidence>
<evidence type="ECO:0000313" key="22">
    <source>
        <dbReference type="Proteomes" id="UP001165667"/>
    </source>
</evidence>
<organism evidence="21 22">
    <name type="scientific">Lichenifustis flavocetrariae</name>
    <dbReference type="NCBI Taxonomy" id="2949735"/>
    <lineage>
        <taxon>Bacteria</taxon>
        <taxon>Pseudomonadati</taxon>
        <taxon>Pseudomonadota</taxon>
        <taxon>Alphaproteobacteria</taxon>
        <taxon>Hyphomicrobiales</taxon>
        <taxon>Lichenihabitantaceae</taxon>
        <taxon>Lichenifustis</taxon>
    </lineage>
</organism>
<evidence type="ECO:0000256" key="16">
    <source>
        <dbReference type="PROSITE-ProRule" id="PRU00169"/>
    </source>
</evidence>
<evidence type="ECO:0000256" key="10">
    <source>
        <dbReference type="ARBA" id="ARBA00022840"/>
    </source>
</evidence>
<dbReference type="CDD" id="cd17546">
    <property type="entry name" value="REC_hyHK_CKI1_RcsC-like"/>
    <property type="match status" value="1"/>
</dbReference>
<keyword evidence="7 18" id="KW-0812">Transmembrane</keyword>
<dbReference type="InterPro" id="IPR005467">
    <property type="entry name" value="His_kinase_dom"/>
</dbReference>
<keyword evidence="13 18" id="KW-0472">Membrane</keyword>
<feature type="modified residue" description="4-aspartylphosphate" evidence="16">
    <location>
        <position position="602"/>
    </location>
</feature>
<keyword evidence="5 16" id="KW-0597">Phosphoprotein</keyword>
<dbReference type="InterPro" id="IPR003661">
    <property type="entry name" value="HisK_dim/P_dom"/>
</dbReference>
<evidence type="ECO:0000256" key="11">
    <source>
        <dbReference type="ARBA" id="ARBA00022989"/>
    </source>
</evidence>
<keyword evidence="12" id="KW-0902">Two-component regulatory system</keyword>
<dbReference type="FunFam" id="1.10.287.130:FF:000002">
    <property type="entry name" value="Two-component osmosensing histidine kinase"/>
    <property type="match status" value="1"/>
</dbReference>
<name>A0AA41YYE0_9HYPH</name>
<dbReference type="PROSITE" id="PS50110">
    <property type="entry name" value="RESPONSE_REGULATORY"/>
    <property type="match status" value="1"/>
</dbReference>
<evidence type="ECO:0000256" key="3">
    <source>
        <dbReference type="ARBA" id="ARBA00012438"/>
    </source>
</evidence>
<dbReference type="InterPro" id="IPR036097">
    <property type="entry name" value="HisK_dim/P_sf"/>
</dbReference>
<dbReference type="SUPFAM" id="SSF47384">
    <property type="entry name" value="Homodimeric domain of signal transducing histidine kinase"/>
    <property type="match status" value="1"/>
</dbReference>
<evidence type="ECO:0000256" key="15">
    <source>
        <dbReference type="ARBA" id="ARBA00068150"/>
    </source>
</evidence>
<dbReference type="FunFam" id="3.30.565.10:FF:000010">
    <property type="entry name" value="Sensor histidine kinase RcsC"/>
    <property type="match status" value="1"/>
</dbReference>
<keyword evidence="8" id="KW-0547">Nucleotide-binding</keyword>
<dbReference type="InterPro" id="IPR003594">
    <property type="entry name" value="HATPase_dom"/>
</dbReference>
<dbReference type="EMBL" id="JAMOIM010000018">
    <property type="protein sequence ID" value="MCW6510866.1"/>
    <property type="molecule type" value="Genomic_DNA"/>
</dbReference>
<evidence type="ECO:0000256" key="8">
    <source>
        <dbReference type="ARBA" id="ARBA00022741"/>
    </source>
</evidence>
<dbReference type="InterPro" id="IPR033424">
    <property type="entry name" value="MASE4"/>
</dbReference>
<feature type="transmembrane region" description="Helical" evidence="18">
    <location>
        <begin position="223"/>
        <end position="243"/>
    </location>
</feature>
<dbReference type="InterPro" id="IPR036890">
    <property type="entry name" value="HATPase_C_sf"/>
</dbReference>
<dbReference type="AlphaFoldDB" id="A0AA41YYE0"/>
<protein>
    <recommendedName>
        <fullName evidence="15">Sensory/regulatory protein RpfC</fullName>
        <ecNumber evidence="3">2.7.13.3</ecNumber>
    </recommendedName>
</protein>
<dbReference type="Pfam" id="PF00512">
    <property type="entry name" value="HisKA"/>
    <property type="match status" value="1"/>
</dbReference>
<reference evidence="21" key="1">
    <citation type="submission" date="2022-05" db="EMBL/GenBank/DDBJ databases">
        <authorList>
            <person name="Pankratov T."/>
        </authorList>
    </citation>
    <scope>NUCLEOTIDE SEQUENCE</scope>
    <source>
        <strain evidence="21">BP6-180914</strain>
    </source>
</reference>
<feature type="transmembrane region" description="Helical" evidence="18">
    <location>
        <begin position="86"/>
        <end position="111"/>
    </location>
</feature>
<dbReference type="SUPFAM" id="SSF47226">
    <property type="entry name" value="Histidine-containing phosphotransfer domain, HPT domain"/>
    <property type="match status" value="1"/>
</dbReference>
<dbReference type="SMART" id="SM00387">
    <property type="entry name" value="HATPase_c"/>
    <property type="match status" value="1"/>
</dbReference>
<comment type="subunit">
    <text evidence="14">At low DSF concentrations, interacts with RpfF.</text>
</comment>
<keyword evidence="4" id="KW-1003">Cell membrane</keyword>
<evidence type="ECO:0000259" key="19">
    <source>
        <dbReference type="PROSITE" id="PS50109"/>
    </source>
</evidence>
<dbReference type="PANTHER" id="PTHR45339:SF1">
    <property type="entry name" value="HYBRID SIGNAL TRANSDUCTION HISTIDINE KINASE J"/>
    <property type="match status" value="1"/>
</dbReference>
<dbReference type="RefSeq" id="WP_282587234.1">
    <property type="nucleotide sequence ID" value="NZ_JAMOIM010000018.1"/>
</dbReference>
<dbReference type="SUPFAM" id="SSF52172">
    <property type="entry name" value="CheY-like"/>
    <property type="match status" value="1"/>
</dbReference>
<comment type="caution">
    <text evidence="21">The sequence shown here is derived from an EMBL/GenBank/DDBJ whole genome shotgun (WGS) entry which is preliminary data.</text>
</comment>